<dbReference type="Gene3D" id="3.20.20.450">
    <property type="entry name" value="EAL domain"/>
    <property type="match status" value="1"/>
</dbReference>
<sequence>MRLTIKLSAMVAMMCSLAMLLMLAGSALSFFYLEKQRIDNQMASLSTLMDQVLLTEPPHSVEHWLPMITRSAGMTGIDLSSGGSTLYRFSLADEGGADDRAQEYRHRHLMLLHHPDIKLTVMYQDLFSAENRSTITTLPISLVILLMVTALVVSLRWLKRQIQPQENLEYRARRIIYGERDPVGKAAEEWPSLTANAIDRLLKDLADAREQRSRVDILIRAFAARDAKTGLSNRLFFDNQLSLQLEENQETGNQGAVMMIRPPDREGKDALAADTEKWLINLISSLAMRYPGALLARYFHDDVAVLLPNRSLKDARTMAGQLINGLNALPSRARHDVLHIGICLYRPGQTVVEVMETAEQATRSAALQGGNTWAMYDSRVPEAVRGHVKWRTLLEHTLNTGGPQHFIRESFKQDGSVDHHVVVNRIIDGAHQLTAAEFLPVMQQLGLAARYEQQLLTRIVSQLGQLPGKMAVAISVHSLLQRQFQLWLRNLLMQCEKMQRKQIMFELVEADLCQHLGRLRPALRLLSALGCDIAVVDAGRTLVSTAYIAVTPVSVIKLHPGLVRGIERRSENQLFMQSLLEACIGSSTRIFATGVKTNLEWQTLLDNAVAGGEGDFFAPIQPFDRWLKKYSLDVTRLV</sequence>
<dbReference type="PROSITE" id="PS50883">
    <property type="entry name" value="EAL"/>
    <property type="match status" value="1"/>
</dbReference>
<dbReference type="InterPro" id="IPR043128">
    <property type="entry name" value="Rev_trsase/Diguanyl_cyclase"/>
</dbReference>
<evidence type="ECO:0000259" key="3">
    <source>
        <dbReference type="PROSITE" id="PS50887"/>
    </source>
</evidence>
<dbReference type="AlphaFoldDB" id="A0A4R3YUC0"/>
<dbReference type="RefSeq" id="WP_131865183.1">
    <property type="nucleotide sequence ID" value="NZ_SMCR01000004.1"/>
</dbReference>
<dbReference type="PANTHER" id="PTHR33121">
    <property type="entry name" value="CYCLIC DI-GMP PHOSPHODIESTERASE PDEF"/>
    <property type="match status" value="1"/>
</dbReference>
<dbReference type="InterPro" id="IPR035919">
    <property type="entry name" value="EAL_sf"/>
</dbReference>
<keyword evidence="5" id="KW-1185">Reference proteome</keyword>
<dbReference type="PROSITE" id="PS50887">
    <property type="entry name" value="GGDEF"/>
    <property type="match status" value="1"/>
</dbReference>
<dbReference type="SMART" id="SM00267">
    <property type="entry name" value="GGDEF"/>
    <property type="match status" value="1"/>
</dbReference>
<reference evidence="4 5" key="1">
    <citation type="submission" date="2019-03" db="EMBL/GenBank/DDBJ databases">
        <title>Genomic Encyclopedia of Type Strains, Phase IV (KMG-IV): sequencing the most valuable type-strain genomes for metagenomic binning, comparative biology and taxonomic classification.</title>
        <authorList>
            <person name="Goeker M."/>
        </authorList>
    </citation>
    <scope>NUCLEOTIDE SEQUENCE [LARGE SCALE GENOMIC DNA]</scope>
    <source>
        <strain evidence="4 5">DSM 19580</strain>
    </source>
</reference>
<dbReference type="OrthoDB" id="5894408at2"/>
<dbReference type="Pfam" id="PF00990">
    <property type="entry name" value="GGDEF"/>
    <property type="match status" value="1"/>
</dbReference>
<dbReference type="PANTHER" id="PTHR33121:SF32">
    <property type="entry name" value="RNASE E SPECIFICITY FACTOR CSRD"/>
    <property type="match status" value="1"/>
</dbReference>
<dbReference type="EMBL" id="SMCR01000004">
    <property type="protein sequence ID" value="TCV96587.1"/>
    <property type="molecule type" value="Genomic_DNA"/>
</dbReference>
<evidence type="ECO:0000259" key="2">
    <source>
        <dbReference type="PROSITE" id="PS50883"/>
    </source>
</evidence>
<accession>A0A4R3YUC0</accession>
<feature type="transmembrane region" description="Helical" evidence="1">
    <location>
        <begin position="138"/>
        <end position="158"/>
    </location>
</feature>
<keyword evidence="1" id="KW-0812">Transmembrane</keyword>
<dbReference type="NCBIfam" id="NF008281">
    <property type="entry name" value="PRK11059.1"/>
    <property type="match status" value="1"/>
</dbReference>
<dbReference type="SMART" id="SM00052">
    <property type="entry name" value="EAL"/>
    <property type="match status" value="1"/>
</dbReference>
<feature type="domain" description="GGDEF" evidence="3">
    <location>
        <begin position="253"/>
        <end position="378"/>
    </location>
</feature>
<dbReference type="Gene3D" id="3.30.70.270">
    <property type="match status" value="1"/>
</dbReference>
<dbReference type="GO" id="GO:0071111">
    <property type="term" value="F:cyclic-guanylate-specific phosphodiesterase activity"/>
    <property type="evidence" value="ECO:0007669"/>
    <property type="project" value="InterPro"/>
</dbReference>
<evidence type="ECO:0000313" key="4">
    <source>
        <dbReference type="EMBL" id="TCV96587.1"/>
    </source>
</evidence>
<dbReference type="InterPro" id="IPR001633">
    <property type="entry name" value="EAL_dom"/>
</dbReference>
<protein>
    <submittedName>
        <fullName evidence="4">Diguanylate cyclase/phosphodiesterase</fullName>
    </submittedName>
</protein>
<evidence type="ECO:0000256" key="1">
    <source>
        <dbReference type="SAM" id="Phobius"/>
    </source>
</evidence>
<dbReference type="SUPFAM" id="SSF55073">
    <property type="entry name" value="Nucleotide cyclase"/>
    <property type="match status" value="1"/>
</dbReference>
<dbReference type="InterPro" id="IPR050706">
    <property type="entry name" value="Cyclic-di-GMP_PDE-like"/>
</dbReference>
<dbReference type="InterPro" id="IPR033423">
    <property type="entry name" value="GAPES4"/>
</dbReference>
<dbReference type="InterPro" id="IPR029787">
    <property type="entry name" value="Nucleotide_cyclase"/>
</dbReference>
<dbReference type="Pfam" id="PF17157">
    <property type="entry name" value="GAPES4"/>
    <property type="match status" value="1"/>
</dbReference>
<organism evidence="4 5">
    <name type="scientific">Biostraticola tofi</name>
    <dbReference type="NCBI Taxonomy" id="466109"/>
    <lineage>
        <taxon>Bacteria</taxon>
        <taxon>Pseudomonadati</taxon>
        <taxon>Pseudomonadota</taxon>
        <taxon>Gammaproteobacteria</taxon>
        <taxon>Enterobacterales</taxon>
        <taxon>Bruguierivoracaceae</taxon>
        <taxon>Biostraticola</taxon>
    </lineage>
</organism>
<dbReference type="Pfam" id="PF00563">
    <property type="entry name" value="EAL"/>
    <property type="match status" value="1"/>
</dbReference>
<feature type="domain" description="EAL" evidence="2">
    <location>
        <begin position="387"/>
        <end position="634"/>
    </location>
</feature>
<dbReference type="InterPro" id="IPR000160">
    <property type="entry name" value="GGDEF_dom"/>
</dbReference>
<keyword evidence="1" id="KW-1133">Transmembrane helix</keyword>
<keyword evidence="1" id="KW-0472">Membrane</keyword>
<dbReference type="CDD" id="cd01948">
    <property type="entry name" value="EAL"/>
    <property type="match status" value="1"/>
</dbReference>
<dbReference type="Proteomes" id="UP000295719">
    <property type="component" value="Unassembled WGS sequence"/>
</dbReference>
<name>A0A4R3YUC0_9GAMM</name>
<comment type="caution">
    <text evidence="4">The sequence shown here is derived from an EMBL/GenBank/DDBJ whole genome shotgun (WGS) entry which is preliminary data.</text>
</comment>
<proteinExistence type="predicted"/>
<gene>
    <name evidence="4" type="ORF">EDC52_10427</name>
</gene>
<dbReference type="SUPFAM" id="SSF141868">
    <property type="entry name" value="EAL domain-like"/>
    <property type="match status" value="1"/>
</dbReference>
<evidence type="ECO:0000313" key="5">
    <source>
        <dbReference type="Proteomes" id="UP000295719"/>
    </source>
</evidence>